<keyword evidence="4" id="KW-0769">Symport</keyword>
<feature type="transmembrane region" description="Helical" evidence="5">
    <location>
        <begin position="16"/>
        <end position="37"/>
    </location>
</feature>
<dbReference type="EMBL" id="FNYE01000002">
    <property type="protein sequence ID" value="SEI51560.1"/>
    <property type="molecule type" value="Genomic_DNA"/>
</dbReference>
<evidence type="ECO:0000256" key="5">
    <source>
        <dbReference type="SAM" id="Phobius"/>
    </source>
</evidence>
<gene>
    <name evidence="6" type="ORF">SAMN05192539_1002121</name>
</gene>
<keyword evidence="3" id="KW-1003">Cell membrane</keyword>
<dbReference type="PANTHER" id="PTHR43528">
    <property type="entry name" value="ALPHA-KETOGLUTARATE PERMEASE"/>
    <property type="match status" value="1"/>
</dbReference>
<dbReference type="SUPFAM" id="SSF103473">
    <property type="entry name" value="MFS general substrate transporter"/>
    <property type="match status" value="1"/>
</dbReference>
<evidence type="ECO:0000256" key="3">
    <source>
        <dbReference type="ARBA" id="ARBA00022475"/>
    </source>
</evidence>
<name>A0A1H6RIA3_9BURK</name>
<organism evidence="6 7">
    <name type="scientific">Paraburkholderia diazotrophica</name>
    <dbReference type="NCBI Taxonomy" id="667676"/>
    <lineage>
        <taxon>Bacteria</taxon>
        <taxon>Pseudomonadati</taxon>
        <taxon>Pseudomonadota</taxon>
        <taxon>Betaproteobacteria</taxon>
        <taxon>Burkholderiales</taxon>
        <taxon>Burkholderiaceae</taxon>
        <taxon>Paraburkholderia</taxon>
    </lineage>
</organism>
<dbReference type="AlphaFoldDB" id="A0A1H6RIA3"/>
<reference evidence="7" key="1">
    <citation type="submission" date="2016-10" db="EMBL/GenBank/DDBJ databases">
        <authorList>
            <person name="Varghese N."/>
            <person name="Submissions S."/>
        </authorList>
    </citation>
    <scope>NUCLEOTIDE SEQUENCE [LARGE SCALE GENOMIC DNA]</scope>
    <source>
        <strain evidence="7">LMG 26031</strain>
    </source>
</reference>
<protein>
    <submittedName>
        <fullName evidence="6">Uncharacterized protein</fullName>
    </submittedName>
</protein>
<dbReference type="STRING" id="667676.SAMN05192539_1002121"/>
<accession>A0A1H6RIA3</accession>
<keyword evidence="5" id="KW-0472">Membrane</keyword>
<keyword evidence="5" id="KW-1133">Transmembrane helix</keyword>
<dbReference type="Proteomes" id="UP000198866">
    <property type="component" value="Unassembled WGS sequence"/>
</dbReference>
<evidence type="ECO:0000313" key="6">
    <source>
        <dbReference type="EMBL" id="SEI51560.1"/>
    </source>
</evidence>
<evidence type="ECO:0000256" key="1">
    <source>
        <dbReference type="ARBA" id="ARBA00004651"/>
    </source>
</evidence>
<dbReference type="InterPro" id="IPR051084">
    <property type="entry name" value="H+-coupled_symporters"/>
</dbReference>
<sequence length="79" mass="8513">MAELFPASVRSIGRSLVYNFAVMLFGGFGQLIVTWLIKTSVSPLAPTSYVMRGLALSIIAVACVPAQRRADLDAMRKPA</sequence>
<dbReference type="GO" id="GO:0005886">
    <property type="term" value="C:plasma membrane"/>
    <property type="evidence" value="ECO:0007669"/>
    <property type="project" value="UniProtKB-SubCell"/>
</dbReference>
<evidence type="ECO:0000256" key="4">
    <source>
        <dbReference type="ARBA" id="ARBA00022847"/>
    </source>
</evidence>
<feature type="transmembrane region" description="Helical" evidence="5">
    <location>
        <begin position="49"/>
        <end position="67"/>
    </location>
</feature>
<evidence type="ECO:0000256" key="2">
    <source>
        <dbReference type="ARBA" id="ARBA00022448"/>
    </source>
</evidence>
<dbReference type="PANTHER" id="PTHR43528:SF8">
    <property type="entry name" value="BLR0239 PROTEIN"/>
    <property type="match status" value="1"/>
</dbReference>
<dbReference type="InterPro" id="IPR036259">
    <property type="entry name" value="MFS_trans_sf"/>
</dbReference>
<proteinExistence type="predicted"/>
<keyword evidence="2" id="KW-0813">Transport</keyword>
<dbReference type="GO" id="GO:0015293">
    <property type="term" value="F:symporter activity"/>
    <property type="evidence" value="ECO:0007669"/>
    <property type="project" value="UniProtKB-KW"/>
</dbReference>
<comment type="subcellular location">
    <subcellularLocation>
        <location evidence="1">Cell membrane</location>
        <topology evidence="1">Multi-pass membrane protein</topology>
    </subcellularLocation>
</comment>
<keyword evidence="5" id="KW-0812">Transmembrane</keyword>
<evidence type="ECO:0000313" key="7">
    <source>
        <dbReference type="Proteomes" id="UP000198866"/>
    </source>
</evidence>
<keyword evidence="7" id="KW-1185">Reference proteome</keyword>